<dbReference type="SMART" id="SM00730">
    <property type="entry name" value="PSN"/>
    <property type="match status" value="1"/>
</dbReference>
<evidence type="ECO:0000256" key="10">
    <source>
        <dbReference type="RuleBase" id="RU361148"/>
    </source>
</evidence>
<feature type="transmembrane region" description="Helical" evidence="10">
    <location>
        <begin position="493"/>
        <end position="512"/>
    </location>
</feature>
<dbReference type="Gene3D" id="1.10.472.100">
    <property type="entry name" value="Presenilin"/>
    <property type="match status" value="1"/>
</dbReference>
<dbReference type="PRINTS" id="PR01072">
    <property type="entry name" value="PRESENILIN"/>
</dbReference>
<evidence type="ECO:0000256" key="8">
    <source>
        <dbReference type="ARBA" id="ARBA00059584"/>
    </source>
</evidence>
<dbReference type="GO" id="GO:0006509">
    <property type="term" value="P:membrane protein ectodomain proteolysis"/>
    <property type="evidence" value="ECO:0007669"/>
    <property type="project" value="TreeGrafter"/>
</dbReference>
<evidence type="ECO:0000313" key="12">
    <source>
        <dbReference type="EMBL" id="GBF97340.1"/>
    </source>
</evidence>
<comment type="subcellular location">
    <subcellularLocation>
        <location evidence="10">Endoplasmic reticulum membrane</location>
        <topology evidence="10">Multi-pass membrane protein</topology>
    </subcellularLocation>
    <subcellularLocation>
        <location evidence="10">Golgi apparatus membrane</location>
        <topology evidence="10">Multi-pass membrane protein</topology>
    </subcellularLocation>
</comment>
<comment type="caution">
    <text evidence="12">The sequence shown here is derived from an EMBL/GenBank/DDBJ whole genome shotgun (WGS) entry which is preliminary data.</text>
</comment>
<dbReference type="GO" id="GO:0005789">
    <property type="term" value="C:endoplasmic reticulum membrane"/>
    <property type="evidence" value="ECO:0007669"/>
    <property type="project" value="UniProtKB-SubCell"/>
</dbReference>
<proteinExistence type="inferred from homology"/>
<keyword evidence="7 10" id="KW-0472">Membrane</keyword>
<dbReference type="PANTHER" id="PTHR10202:SF13">
    <property type="entry name" value="PRESENILIN HOMOLOG"/>
    <property type="match status" value="1"/>
</dbReference>
<evidence type="ECO:0000256" key="4">
    <source>
        <dbReference type="ARBA" id="ARBA00022976"/>
    </source>
</evidence>
<dbReference type="PANTHER" id="PTHR10202">
    <property type="entry name" value="PRESENILIN"/>
    <property type="match status" value="1"/>
</dbReference>
<feature type="compositionally biased region" description="Gly residues" evidence="11">
    <location>
        <begin position="283"/>
        <end position="303"/>
    </location>
</feature>
<comment type="subunit">
    <text evidence="9">Homodimer. Probable component of the gamma-secretase complex, a complex composed of a presenilin homodimer, nicastrin, APH1 and PEN2.</text>
</comment>
<dbReference type="GO" id="GO:0016485">
    <property type="term" value="P:protein processing"/>
    <property type="evidence" value="ECO:0007669"/>
    <property type="project" value="InterPro"/>
</dbReference>
<evidence type="ECO:0000256" key="5">
    <source>
        <dbReference type="ARBA" id="ARBA00022989"/>
    </source>
</evidence>
<sequence length="526" mass="53002">MARRGGGPPSVLDDLGEEITGIAAPVAICMALVVLLVRVLNPEGMADTATVFIATMAYTEQPGDSAGTKLGGALLNALIFVCVVAGTTFVLFFLFKYRCYKVIYGYMGFAVFDMYFVLTGAIGLRLLQVLGVHIDTFSLCFILFNFSVVGVVGLFFAPVPLLLKQGYLVWTGIVTAFLFTYIPEWTSWVLLALMALYDLAAVLAPGGPLKVLVELAIERNQELPALVYEARPSGGRPYRRGWHRHRAAAGEGGAADAAAAAGADASPSHSTALLSGAARSSDGGDGGRGAWLAGSGGGGGAAGEGLQLASSPRAVPPGAEQRGGLDGGGAGSSGSGSSGGGGRGERRARSGLRSRSPTGGAAPRPAAAAAPPVAAAIDPAPPAGPPVATSGGGGAAGVPGGGASGSGASGSGAAGVGGGGGVVVAVEEEEDDEDMELPDSIKLGLGDFIFYSMLVGRAAMYDMMTVYASFLAIIAGLGITLLLLALARKALPALPVSIALGVAFYFLTRLVMEPFAIPLALNGVFY</sequence>
<evidence type="ECO:0000256" key="1">
    <source>
        <dbReference type="ARBA" id="ARBA00008604"/>
    </source>
</evidence>
<dbReference type="GO" id="GO:0042500">
    <property type="term" value="F:aspartic endopeptidase activity, intramembrane cleaving"/>
    <property type="evidence" value="ECO:0007669"/>
    <property type="project" value="InterPro"/>
</dbReference>
<dbReference type="Pfam" id="PF01080">
    <property type="entry name" value="Presenilin"/>
    <property type="match status" value="2"/>
</dbReference>
<dbReference type="OrthoDB" id="20287at2759"/>
<keyword evidence="10" id="KW-0645">Protease</keyword>
<dbReference type="GO" id="GO:0000139">
    <property type="term" value="C:Golgi membrane"/>
    <property type="evidence" value="ECO:0007669"/>
    <property type="project" value="UniProtKB-SubCell"/>
</dbReference>
<dbReference type="FunFam" id="1.10.472.100:FF:000002">
    <property type="entry name" value="Presenilin"/>
    <property type="match status" value="1"/>
</dbReference>
<evidence type="ECO:0000313" key="13">
    <source>
        <dbReference type="Proteomes" id="UP000247498"/>
    </source>
</evidence>
<keyword evidence="10" id="KW-0378">Hydrolase</keyword>
<dbReference type="STRING" id="307507.A0A2V0PHD7"/>
<feature type="transmembrane region" description="Helical" evidence="10">
    <location>
        <begin position="102"/>
        <end position="124"/>
    </location>
</feature>
<feature type="region of interest" description="Disordered" evidence="11">
    <location>
        <begin position="269"/>
        <end position="412"/>
    </location>
</feature>
<feature type="transmembrane region" description="Helical" evidence="10">
    <location>
        <begin position="73"/>
        <end position="95"/>
    </location>
</feature>
<feature type="transmembrane region" description="Helical" evidence="10">
    <location>
        <begin position="166"/>
        <end position="182"/>
    </location>
</feature>
<protein>
    <recommendedName>
        <fullName evidence="10">Presenilin</fullName>
        <ecNumber evidence="10">3.4.23.-</ecNumber>
    </recommendedName>
</protein>
<evidence type="ECO:0000256" key="3">
    <source>
        <dbReference type="ARBA" id="ARBA00022824"/>
    </source>
</evidence>
<comment type="function">
    <text evidence="8 10">Probable subunit of the gamma-secretase complex, an endoprotease complex that catalyzes the intramembrane cleavage of integral membrane proteins such as Notch receptors.</text>
</comment>
<evidence type="ECO:0000256" key="6">
    <source>
        <dbReference type="ARBA" id="ARBA00023034"/>
    </source>
</evidence>
<keyword evidence="5 10" id="KW-1133">Transmembrane helix</keyword>
<feature type="compositionally biased region" description="Low complexity" evidence="11">
    <location>
        <begin position="351"/>
        <end position="378"/>
    </location>
</feature>
<evidence type="ECO:0000256" key="11">
    <source>
        <dbReference type="SAM" id="MobiDB-lite"/>
    </source>
</evidence>
<dbReference type="InterPro" id="IPR001108">
    <property type="entry name" value="Peptidase_A22A"/>
</dbReference>
<keyword evidence="13" id="KW-1185">Reference proteome</keyword>
<reference evidence="12 13" key="1">
    <citation type="journal article" date="2018" name="Sci. Rep.">
        <title>Raphidocelis subcapitata (=Pseudokirchneriella subcapitata) provides an insight into genome evolution and environmental adaptations in the Sphaeropleales.</title>
        <authorList>
            <person name="Suzuki S."/>
            <person name="Yamaguchi H."/>
            <person name="Nakajima N."/>
            <person name="Kawachi M."/>
        </authorList>
    </citation>
    <scope>NUCLEOTIDE SEQUENCE [LARGE SCALE GENOMIC DNA]</scope>
    <source>
        <strain evidence="12 13">NIES-35</strain>
    </source>
</reference>
<feature type="compositionally biased region" description="Gly residues" evidence="11">
    <location>
        <begin position="324"/>
        <end position="342"/>
    </location>
</feature>
<evidence type="ECO:0000256" key="7">
    <source>
        <dbReference type="ARBA" id="ARBA00023136"/>
    </source>
</evidence>
<feature type="transmembrane region" description="Helical" evidence="10">
    <location>
        <begin position="21"/>
        <end position="40"/>
    </location>
</feature>
<gene>
    <name evidence="12" type="ORF">Rsub_10031</name>
</gene>
<dbReference type="GO" id="GO:0007219">
    <property type="term" value="P:Notch signaling pathway"/>
    <property type="evidence" value="ECO:0007669"/>
    <property type="project" value="UniProtKB-KW"/>
</dbReference>
<keyword evidence="6 10" id="KW-0333">Golgi apparatus</keyword>
<dbReference type="GO" id="GO:0070765">
    <property type="term" value="C:gamma-secretase complex"/>
    <property type="evidence" value="ECO:0007669"/>
    <property type="project" value="TreeGrafter"/>
</dbReference>
<dbReference type="InParanoid" id="A0A2V0PHD7"/>
<evidence type="ECO:0000256" key="9">
    <source>
        <dbReference type="ARBA" id="ARBA00062638"/>
    </source>
</evidence>
<keyword evidence="3 10" id="KW-0256">Endoplasmic reticulum</keyword>
<dbReference type="Proteomes" id="UP000247498">
    <property type="component" value="Unassembled WGS sequence"/>
</dbReference>
<accession>A0A2V0PHD7</accession>
<feature type="compositionally biased region" description="Low complexity" evidence="11">
    <location>
        <begin position="272"/>
        <end position="281"/>
    </location>
</feature>
<dbReference type="EC" id="3.4.23.-" evidence="10"/>
<keyword evidence="4 10" id="KW-0914">Notch signaling pathway</keyword>
<feature type="compositionally biased region" description="Gly residues" evidence="11">
    <location>
        <begin position="390"/>
        <end position="412"/>
    </location>
</feature>
<evidence type="ECO:0000256" key="2">
    <source>
        <dbReference type="ARBA" id="ARBA00022692"/>
    </source>
</evidence>
<dbReference type="GO" id="GO:0005798">
    <property type="term" value="C:Golgi-associated vesicle"/>
    <property type="evidence" value="ECO:0007669"/>
    <property type="project" value="UniProtKB-ARBA"/>
</dbReference>
<dbReference type="AlphaFoldDB" id="A0A2V0PHD7"/>
<comment type="similarity">
    <text evidence="1 10">Belongs to the peptidase A22A family.</text>
</comment>
<comment type="domain">
    <text evidence="10">The PAL motif is required for normal active site conformation.</text>
</comment>
<feature type="transmembrane region" description="Helical" evidence="10">
    <location>
        <begin position="136"/>
        <end position="159"/>
    </location>
</feature>
<keyword evidence="2 10" id="KW-0812">Transmembrane</keyword>
<dbReference type="FunCoup" id="A0A2V0PHD7">
    <property type="interactions" value="1870"/>
</dbReference>
<organism evidence="12 13">
    <name type="scientific">Raphidocelis subcapitata</name>
    <dbReference type="NCBI Taxonomy" id="307507"/>
    <lineage>
        <taxon>Eukaryota</taxon>
        <taxon>Viridiplantae</taxon>
        <taxon>Chlorophyta</taxon>
        <taxon>core chlorophytes</taxon>
        <taxon>Chlorophyceae</taxon>
        <taxon>CS clade</taxon>
        <taxon>Sphaeropleales</taxon>
        <taxon>Selenastraceae</taxon>
        <taxon>Raphidocelis</taxon>
    </lineage>
</organism>
<dbReference type="InterPro" id="IPR042524">
    <property type="entry name" value="Presenilin_C"/>
</dbReference>
<feature type="transmembrane region" description="Helical" evidence="10">
    <location>
        <begin position="466"/>
        <end position="487"/>
    </location>
</feature>
<name>A0A2V0PHD7_9CHLO</name>
<dbReference type="InterPro" id="IPR006639">
    <property type="entry name" value="Preselin/SPP"/>
</dbReference>
<dbReference type="EMBL" id="BDRX01000096">
    <property type="protein sequence ID" value="GBF97340.1"/>
    <property type="molecule type" value="Genomic_DNA"/>
</dbReference>